<dbReference type="PANTHER" id="PTHR43342:SF1">
    <property type="entry name" value="BIFURCATING [FEFE] HYDROGENASE GAMMA SUBUNIT"/>
    <property type="match status" value="1"/>
</dbReference>
<gene>
    <name evidence="8" type="ORF">HHL25_17015</name>
</gene>
<keyword evidence="9" id="KW-1185">Reference proteome</keyword>
<dbReference type="RefSeq" id="WP_169593784.1">
    <property type="nucleotide sequence ID" value="NZ_JABBGK010000003.1"/>
</dbReference>
<reference evidence="8 9" key="1">
    <citation type="submission" date="2020-04" db="EMBL/GenBank/DDBJ databases">
        <title>Rhizobium sp. S-51 isolated from soil.</title>
        <authorList>
            <person name="Dahal R.H."/>
        </authorList>
    </citation>
    <scope>NUCLEOTIDE SEQUENCE [LARGE SCALE GENOMIC DNA]</scope>
    <source>
        <strain evidence="8 9">S-51</strain>
    </source>
</reference>
<feature type="binding site" evidence="7">
    <location>
        <position position="89"/>
    </location>
    <ligand>
        <name>[2Fe-2S] cluster</name>
        <dbReference type="ChEBI" id="CHEBI:190135"/>
    </ligand>
</feature>
<dbReference type="PANTHER" id="PTHR43342">
    <property type="entry name" value="NADH-QUINONE OXIDOREDUCTASE, E SUBUNIT"/>
    <property type="match status" value="1"/>
</dbReference>
<keyword evidence="2 7" id="KW-0001">2Fe-2S</keyword>
<evidence type="ECO:0000256" key="7">
    <source>
        <dbReference type="PIRSR" id="PIRSR000216-1"/>
    </source>
</evidence>
<accession>A0A7Y0AYI0</accession>
<dbReference type="PROSITE" id="PS01099">
    <property type="entry name" value="COMPLEX1_24K"/>
    <property type="match status" value="1"/>
</dbReference>
<dbReference type="InterPro" id="IPR028431">
    <property type="entry name" value="NADP_DH_HndA-like"/>
</dbReference>
<keyword evidence="3 7" id="KW-0479">Metal-binding</keyword>
<proteinExistence type="inferred from homology"/>
<dbReference type="GO" id="GO:0046872">
    <property type="term" value="F:metal ion binding"/>
    <property type="evidence" value="ECO:0007669"/>
    <property type="project" value="UniProtKB-KW"/>
</dbReference>
<evidence type="ECO:0000256" key="1">
    <source>
        <dbReference type="ARBA" id="ARBA00010643"/>
    </source>
</evidence>
<evidence type="ECO:0000313" key="8">
    <source>
        <dbReference type="EMBL" id="NML75835.1"/>
    </source>
</evidence>
<dbReference type="SUPFAM" id="SSF52833">
    <property type="entry name" value="Thioredoxin-like"/>
    <property type="match status" value="1"/>
</dbReference>
<evidence type="ECO:0000256" key="3">
    <source>
        <dbReference type="ARBA" id="ARBA00022723"/>
    </source>
</evidence>
<comment type="similarity">
    <text evidence="1">Belongs to the complex I 24 kDa subunit family.</text>
</comment>
<dbReference type="EMBL" id="JABBGK010000003">
    <property type="protein sequence ID" value="NML75835.1"/>
    <property type="molecule type" value="Genomic_DNA"/>
</dbReference>
<comment type="cofactor">
    <cofactor evidence="6">
        <name>[2Fe-2S] cluster</name>
        <dbReference type="ChEBI" id="CHEBI:190135"/>
    </cofactor>
</comment>
<evidence type="ECO:0000256" key="6">
    <source>
        <dbReference type="ARBA" id="ARBA00034078"/>
    </source>
</evidence>
<dbReference type="Gene3D" id="1.10.10.1590">
    <property type="entry name" value="NADH-quinone oxidoreductase subunit E"/>
    <property type="match status" value="1"/>
</dbReference>
<dbReference type="NCBIfam" id="NF004638">
    <property type="entry name" value="PRK05988.1"/>
    <property type="match status" value="1"/>
</dbReference>
<evidence type="ECO:0000256" key="2">
    <source>
        <dbReference type="ARBA" id="ARBA00022714"/>
    </source>
</evidence>
<evidence type="ECO:0000313" key="9">
    <source>
        <dbReference type="Proteomes" id="UP000541470"/>
    </source>
</evidence>
<dbReference type="InterPro" id="IPR002023">
    <property type="entry name" value="NuoE-like"/>
</dbReference>
<dbReference type="Pfam" id="PF01257">
    <property type="entry name" value="2Fe-2S_thioredx"/>
    <property type="match status" value="1"/>
</dbReference>
<protein>
    <submittedName>
        <fullName evidence="8">Formate dehydrogenase subunit gamma</fullName>
    </submittedName>
</protein>
<feature type="binding site" evidence="7">
    <location>
        <position position="84"/>
    </location>
    <ligand>
        <name>[2Fe-2S] cluster</name>
        <dbReference type="ChEBI" id="CHEBI:190135"/>
    </ligand>
</feature>
<keyword evidence="4 7" id="KW-0408">Iron</keyword>
<feature type="binding site" evidence="7">
    <location>
        <position position="129"/>
    </location>
    <ligand>
        <name>[2Fe-2S] cluster</name>
        <dbReference type="ChEBI" id="CHEBI:190135"/>
    </ligand>
</feature>
<dbReference type="GO" id="GO:0051537">
    <property type="term" value="F:2 iron, 2 sulfur cluster binding"/>
    <property type="evidence" value="ECO:0007669"/>
    <property type="project" value="UniProtKB-KW"/>
</dbReference>
<feature type="binding site" evidence="7">
    <location>
        <position position="125"/>
    </location>
    <ligand>
        <name>[2Fe-2S] cluster</name>
        <dbReference type="ChEBI" id="CHEBI:190135"/>
    </ligand>
</feature>
<comment type="cofactor">
    <cofactor evidence="7">
        <name>[2Fe-2S] cluster</name>
        <dbReference type="ChEBI" id="CHEBI:190135"/>
    </cofactor>
    <text evidence="7">Binds 1 [2Fe-2S] cluster.</text>
</comment>
<dbReference type="Gene3D" id="3.40.30.10">
    <property type="entry name" value="Glutaredoxin"/>
    <property type="match status" value="1"/>
</dbReference>
<keyword evidence="5 7" id="KW-0411">Iron-sulfur</keyword>
<dbReference type="AlphaFoldDB" id="A0A7Y0AYI0"/>
<dbReference type="GO" id="GO:0016491">
    <property type="term" value="F:oxidoreductase activity"/>
    <property type="evidence" value="ECO:0007669"/>
    <property type="project" value="InterPro"/>
</dbReference>
<dbReference type="InterPro" id="IPR041921">
    <property type="entry name" value="NuoE_N"/>
</dbReference>
<evidence type="ECO:0000256" key="4">
    <source>
        <dbReference type="ARBA" id="ARBA00023004"/>
    </source>
</evidence>
<evidence type="ECO:0000256" key="5">
    <source>
        <dbReference type="ARBA" id="ARBA00023014"/>
    </source>
</evidence>
<dbReference type="PIRSF" id="PIRSF000216">
    <property type="entry name" value="NADH_DH_24kDa"/>
    <property type="match status" value="1"/>
</dbReference>
<sequence length="159" mass="17171">MNIRSSADDLVSRTQAIVAELKGLEGPLLPILHSIQESFGYVPDEVKPVLAEALNLSRAEVHGVISFYHDFRTHPSGRHVLKLCRAEACQSRGGDALADRARALLGIDFHETTPDGAVTLEPVYCLGLCACAPAAMLDDELHGRLDADCLEALVGEARR</sequence>
<dbReference type="Proteomes" id="UP000541470">
    <property type="component" value="Unassembled WGS sequence"/>
</dbReference>
<organism evidence="8 9">
    <name type="scientific">Rhizobium terricola</name>
    <dbReference type="NCBI Taxonomy" id="2728849"/>
    <lineage>
        <taxon>Bacteria</taxon>
        <taxon>Pseudomonadati</taxon>
        <taxon>Pseudomonadota</taxon>
        <taxon>Alphaproteobacteria</taxon>
        <taxon>Hyphomicrobiales</taxon>
        <taxon>Rhizobiaceae</taxon>
        <taxon>Rhizobium/Agrobacterium group</taxon>
        <taxon>Rhizobium</taxon>
    </lineage>
</organism>
<comment type="caution">
    <text evidence="8">The sequence shown here is derived from an EMBL/GenBank/DDBJ whole genome shotgun (WGS) entry which is preliminary data.</text>
</comment>
<name>A0A7Y0AYI0_9HYPH</name>
<dbReference type="CDD" id="cd03081">
    <property type="entry name" value="TRX_Fd_NuoE_FDH_gamma"/>
    <property type="match status" value="1"/>
</dbReference>
<dbReference type="InterPro" id="IPR036249">
    <property type="entry name" value="Thioredoxin-like_sf"/>
</dbReference>